<keyword evidence="1" id="KW-0732">Signal</keyword>
<evidence type="ECO:0000256" key="1">
    <source>
        <dbReference type="SAM" id="SignalP"/>
    </source>
</evidence>
<sequence>MQQVVASQSARQPRSRRIYAFLVLGCLAVGAAIAGSACSSDQPRDECFGGVIVNGECEGKCMPSLCLAGNTCVDNRCVLECSNHLDCRPDQVCGPAQEDDTNDTISVCQPHGKPQGYGAPCPFGNECGQYGSCPDGSACNLAQCDNNLADCRRDTDACGGDDPNCTLGKCSNGKPCVLPTCDAAACTSLGLECRGQGEGDAEAYCTQPHCASDADCADGYECALTRDAHAICGTEKGDNSFCGETEEECVDPAAFNANGNQFIEGSVCLLRTACIKRAQCAPCESDLDCSRIAGQRCVSIGGEDRCARTCNNDEDCELDYQCTEGACIPRFGACVGDGGFCEPCRNDNDCGGVGTLTACVSTLRGQRACLDFSARTEPCTSDDDCPESPSGRHGACLADGSCSLPMYKRDPRDEGSVVQSCW</sequence>
<proteinExistence type="predicted"/>
<protein>
    <recommendedName>
        <fullName evidence="4">Tryptophan synthase alpha chain</fullName>
    </recommendedName>
</protein>
<gene>
    <name evidence="2" type="ORF">SOCE26_085840</name>
</gene>
<dbReference type="EMBL" id="CP012673">
    <property type="protein sequence ID" value="AUX47072.1"/>
    <property type="molecule type" value="Genomic_DNA"/>
</dbReference>
<dbReference type="AlphaFoldDB" id="A0A2L0F6B7"/>
<name>A0A2L0F6B7_SORCE</name>
<evidence type="ECO:0008006" key="4">
    <source>
        <dbReference type="Google" id="ProtNLM"/>
    </source>
</evidence>
<dbReference type="Proteomes" id="UP000238348">
    <property type="component" value="Chromosome"/>
</dbReference>
<evidence type="ECO:0000313" key="2">
    <source>
        <dbReference type="EMBL" id="AUX47072.1"/>
    </source>
</evidence>
<feature type="signal peptide" evidence="1">
    <location>
        <begin position="1"/>
        <end position="34"/>
    </location>
</feature>
<reference evidence="2 3" key="1">
    <citation type="submission" date="2015-09" db="EMBL/GenBank/DDBJ databases">
        <title>Sorangium comparison.</title>
        <authorList>
            <person name="Zaburannyi N."/>
            <person name="Bunk B."/>
            <person name="Overmann J."/>
            <person name="Mueller R."/>
        </authorList>
    </citation>
    <scope>NUCLEOTIDE SEQUENCE [LARGE SCALE GENOMIC DNA]</scope>
    <source>
        <strain evidence="2 3">So ce26</strain>
    </source>
</reference>
<evidence type="ECO:0000313" key="3">
    <source>
        <dbReference type="Proteomes" id="UP000238348"/>
    </source>
</evidence>
<organism evidence="2 3">
    <name type="scientific">Sorangium cellulosum</name>
    <name type="common">Polyangium cellulosum</name>
    <dbReference type="NCBI Taxonomy" id="56"/>
    <lineage>
        <taxon>Bacteria</taxon>
        <taxon>Pseudomonadati</taxon>
        <taxon>Myxococcota</taxon>
        <taxon>Polyangia</taxon>
        <taxon>Polyangiales</taxon>
        <taxon>Polyangiaceae</taxon>
        <taxon>Sorangium</taxon>
    </lineage>
</organism>
<accession>A0A2L0F6B7</accession>
<feature type="chain" id="PRO_5014824034" description="Tryptophan synthase alpha chain" evidence="1">
    <location>
        <begin position="35"/>
        <end position="422"/>
    </location>
</feature>